<dbReference type="InterPro" id="IPR058530">
    <property type="entry name" value="Baseplate_J-like_C"/>
</dbReference>
<dbReference type="RefSeq" id="WP_159822152.1">
    <property type="nucleotide sequence ID" value="NZ_CABWNB010000001.1"/>
</dbReference>
<dbReference type="PANTHER" id="PTHR37829:SF3">
    <property type="entry name" value="PROTEIN JAYE-RELATED"/>
    <property type="match status" value="1"/>
</dbReference>
<dbReference type="EMBL" id="JACHHI010000001">
    <property type="protein sequence ID" value="MBB6477009.1"/>
    <property type="molecule type" value="Genomic_DNA"/>
</dbReference>
<dbReference type="AlphaFoldDB" id="A0A841R1N2"/>
<evidence type="ECO:0000259" key="3">
    <source>
        <dbReference type="Pfam" id="PF26079"/>
    </source>
</evidence>
<dbReference type="InterPro" id="IPR052399">
    <property type="entry name" value="Phage_Baseplate_Assmbl_Protein"/>
</dbReference>
<comment type="similarity">
    <text evidence="1">Belongs to the Mu gp47/PBSX XkdT family.</text>
</comment>
<reference evidence="4 5" key="1">
    <citation type="submission" date="2020-08" db="EMBL/GenBank/DDBJ databases">
        <title>Genomic Encyclopedia of Type Strains, Phase IV (KMG-IV): sequencing the most valuable type-strain genomes for metagenomic binning, comparative biology and taxonomic classification.</title>
        <authorList>
            <person name="Goeker M."/>
        </authorList>
    </citation>
    <scope>NUCLEOTIDE SEQUENCE [LARGE SCALE GENOMIC DNA]</scope>
    <source>
        <strain evidence="4 5">DSM 21255</strain>
    </source>
</reference>
<proteinExistence type="inferred from homology"/>
<dbReference type="PANTHER" id="PTHR37829">
    <property type="entry name" value="PHAGE-LIKE ELEMENT PBSX PROTEIN XKDT"/>
    <property type="match status" value="1"/>
</dbReference>
<comment type="caution">
    <text evidence="4">The sequence shown here is derived from an EMBL/GenBank/DDBJ whole genome shotgun (WGS) entry which is preliminary data.</text>
</comment>
<name>A0A841R1N2_9FIRM</name>
<organism evidence="4 5">
    <name type="scientific">Negativicoccus succinicivorans</name>
    <dbReference type="NCBI Taxonomy" id="620903"/>
    <lineage>
        <taxon>Bacteria</taxon>
        <taxon>Bacillati</taxon>
        <taxon>Bacillota</taxon>
        <taxon>Negativicutes</taxon>
        <taxon>Veillonellales</taxon>
        <taxon>Veillonellaceae</taxon>
        <taxon>Negativicoccus</taxon>
    </lineage>
</organism>
<gene>
    <name evidence="4" type="ORF">HNR45_000031</name>
</gene>
<evidence type="ECO:0000259" key="2">
    <source>
        <dbReference type="Pfam" id="PF26078"/>
    </source>
</evidence>
<dbReference type="GeneID" id="93485319"/>
<accession>A0A841R1N2</accession>
<feature type="domain" description="Baseplate J-like central" evidence="2">
    <location>
        <begin position="179"/>
        <end position="258"/>
    </location>
</feature>
<evidence type="ECO:0000313" key="4">
    <source>
        <dbReference type="EMBL" id="MBB6477009.1"/>
    </source>
</evidence>
<dbReference type="Pfam" id="PF26078">
    <property type="entry name" value="Baseplate_J_M"/>
    <property type="match status" value="1"/>
</dbReference>
<dbReference type="OrthoDB" id="2554267at2"/>
<dbReference type="Proteomes" id="UP000591941">
    <property type="component" value="Unassembled WGS sequence"/>
</dbReference>
<evidence type="ECO:0000256" key="1">
    <source>
        <dbReference type="ARBA" id="ARBA00038087"/>
    </source>
</evidence>
<dbReference type="Pfam" id="PF26079">
    <property type="entry name" value="Baseplate_J_C"/>
    <property type="match status" value="1"/>
</dbReference>
<feature type="domain" description="Baseplate J-like C-terminal" evidence="3">
    <location>
        <begin position="265"/>
        <end position="364"/>
    </location>
</feature>
<protein>
    <submittedName>
        <fullName evidence="4">Putative phage protein gp47/JayE</fullName>
    </submittedName>
</protein>
<evidence type="ECO:0000313" key="5">
    <source>
        <dbReference type="Proteomes" id="UP000591941"/>
    </source>
</evidence>
<sequence length="365" mass="39962">MYEKQTAETVRKRMLDAVKAGIDKREGSIIFDATAPVSIEVELLYAALDYYLKNTFADTADREFLIERAKERGVIPHKATKAVVKGRYEPITARVAVGARFSCEDLNYKVIEVKKDGYMLLECETAGRDGNRQDGRLIPIDFNMGLRVAEITEVTVPAVNDEDTEVFRERFLASFDLQSYGGNISDYKEKVGAISGVGGVKVYPVWNGGGTVKVVFCTSEQKTPTAEFVAQVQEAVDPEPYRQKGVGIAPVGHYVTVTGTTDKAINVNLKISPRDGVTLEDLKPAVEQAIRDYLAVLNRGWKTTQTVTTKRFENTGLVARIAHIESAILDVAGVLDVEGTTLNGSTRNLELGTDELAVLGAVNYG</sequence>
<keyword evidence="5" id="KW-1185">Reference proteome</keyword>
<dbReference type="InterPro" id="IPR058531">
    <property type="entry name" value="Baseplate_J_M"/>
</dbReference>